<reference evidence="10 11" key="1">
    <citation type="submission" date="2019-03" db="EMBL/GenBank/DDBJ databases">
        <title>Metabolic potential of uncultured bacteria and archaea associated with petroleum seepage in deep-sea sediments.</title>
        <authorList>
            <person name="Dong X."/>
            <person name="Hubert C."/>
        </authorList>
    </citation>
    <scope>NUCLEOTIDE SEQUENCE [LARGE SCALE GENOMIC DNA]</scope>
    <source>
        <strain evidence="10">E44_bin7</strain>
    </source>
</reference>
<comment type="function">
    <text evidence="9">Binds 16S rRNA, required for the assembly of 30S particles and may also be responsible for determining the conformation of the 16S rRNA at the A site.</text>
</comment>
<dbReference type="EMBL" id="SOKJ01000100">
    <property type="protein sequence ID" value="TET12230.1"/>
    <property type="molecule type" value="Genomic_DNA"/>
</dbReference>
<evidence type="ECO:0000256" key="6">
    <source>
        <dbReference type="ARBA" id="ARBA00023274"/>
    </source>
</evidence>
<evidence type="ECO:0000256" key="1">
    <source>
        <dbReference type="ARBA" id="ARBA00022723"/>
    </source>
</evidence>
<keyword evidence="4 9" id="KW-0694">RNA-binding</keyword>
<dbReference type="GO" id="GO:0006412">
    <property type="term" value="P:translation"/>
    <property type="evidence" value="ECO:0007669"/>
    <property type="project" value="UniProtKB-UniRule"/>
</dbReference>
<dbReference type="InterPro" id="IPR023053">
    <property type="entry name" value="Ribosomal_uS14_bact"/>
</dbReference>
<dbReference type="GO" id="GO:0003735">
    <property type="term" value="F:structural constituent of ribosome"/>
    <property type="evidence" value="ECO:0007669"/>
    <property type="project" value="InterPro"/>
</dbReference>
<keyword evidence="3 9" id="KW-0862">Zinc</keyword>
<comment type="cofactor">
    <cofactor evidence="9">
        <name>Zn(2+)</name>
        <dbReference type="ChEBI" id="CHEBI:29105"/>
    </cofactor>
    <text evidence="9">Binds 1 zinc ion per subunit.</text>
</comment>
<evidence type="ECO:0000256" key="3">
    <source>
        <dbReference type="ARBA" id="ARBA00022833"/>
    </source>
</evidence>
<feature type="binding site" evidence="9">
    <location>
        <position position="40"/>
    </location>
    <ligand>
        <name>Zn(2+)</name>
        <dbReference type="ChEBI" id="CHEBI:29105"/>
    </ligand>
</feature>
<feature type="binding site" evidence="9">
    <location>
        <position position="43"/>
    </location>
    <ligand>
        <name>Zn(2+)</name>
        <dbReference type="ChEBI" id="CHEBI:29105"/>
    </ligand>
</feature>
<dbReference type="SUPFAM" id="SSF57716">
    <property type="entry name" value="Glucocorticoid receptor-like (DNA-binding domain)"/>
    <property type="match status" value="1"/>
</dbReference>
<evidence type="ECO:0000256" key="4">
    <source>
        <dbReference type="ARBA" id="ARBA00022884"/>
    </source>
</evidence>
<dbReference type="PANTHER" id="PTHR19836">
    <property type="entry name" value="30S RIBOSOMAL PROTEIN S14"/>
    <property type="match status" value="1"/>
</dbReference>
<evidence type="ECO:0000256" key="2">
    <source>
        <dbReference type="ARBA" id="ARBA00022730"/>
    </source>
</evidence>
<feature type="binding site" evidence="9">
    <location>
        <position position="24"/>
    </location>
    <ligand>
        <name>Zn(2+)</name>
        <dbReference type="ChEBI" id="CHEBI:29105"/>
    </ligand>
</feature>
<keyword evidence="1 9" id="KW-0479">Metal-binding</keyword>
<dbReference type="InterPro" id="IPR001209">
    <property type="entry name" value="Ribosomal_uS14"/>
</dbReference>
<gene>
    <name evidence="9" type="primary">rpsZ</name>
    <name evidence="9" type="synonym">rpsN</name>
    <name evidence="10" type="ORF">E3J84_01890</name>
</gene>
<evidence type="ECO:0000256" key="7">
    <source>
        <dbReference type="ARBA" id="ARBA00035167"/>
    </source>
</evidence>
<keyword evidence="5 9" id="KW-0689">Ribosomal protein</keyword>
<keyword evidence="2 9" id="KW-0699">rRNA-binding</keyword>
<dbReference type="GO" id="GO:0008270">
    <property type="term" value="F:zinc ion binding"/>
    <property type="evidence" value="ECO:0007669"/>
    <property type="project" value="UniProtKB-UniRule"/>
</dbReference>
<comment type="caution">
    <text evidence="10">The sequence shown here is derived from an EMBL/GenBank/DDBJ whole genome shotgun (WGS) entry which is preliminary data.</text>
</comment>
<evidence type="ECO:0000256" key="5">
    <source>
        <dbReference type="ARBA" id="ARBA00022980"/>
    </source>
</evidence>
<organism evidence="10 11">
    <name type="scientific">Aerophobetes bacterium</name>
    <dbReference type="NCBI Taxonomy" id="2030807"/>
    <lineage>
        <taxon>Bacteria</taxon>
        <taxon>Candidatus Aerophobota</taxon>
    </lineage>
</organism>
<dbReference type="Gene3D" id="4.10.830.10">
    <property type="entry name" value="30s Ribosomal Protein S14, Chain N"/>
    <property type="match status" value="1"/>
</dbReference>
<protein>
    <recommendedName>
        <fullName evidence="7 9">Small ribosomal subunit protein uS14</fullName>
    </recommendedName>
</protein>
<dbReference type="Proteomes" id="UP000316360">
    <property type="component" value="Unassembled WGS sequence"/>
</dbReference>
<comment type="similarity">
    <text evidence="8 9">Belongs to the universal ribosomal protein uS14 family. Zinc-binding uS14 subfamily.</text>
</comment>
<dbReference type="AlphaFoldDB" id="A0A523S2G3"/>
<keyword evidence="6 9" id="KW-0687">Ribonucleoprotein</keyword>
<proteinExistence type="inferred from homology"/>
<evidence type="ECO:0000256" key="9">
    <source>
        <dbReference type="HAMAP-Rule" id="MF_01364"/>
    </source>
</evidence>
<feature type="binding site" evidence="9">
    <location>
        <position position="27"/>
    </location>
    <ligand>
        <name>Zn(2+)</name>
        <dbReference type="ChEBI" id="CHEBI:29105"/>
    </ligand>
</feature>
<evidence type="ECO:0000313" key="11">
    <source>
        <dbReference type="Proteomes" id="UP000316360"/>
    </source>
</evidence>
<dbReference type="GO" id="GO:0005737">
    <property type="term" value="C:cytoplasm"/>
    <property type="evidence" value="ECO:0007669"/>
    <property type="project" value="UniProtKB-ARBA"/>
</dbReference>
<sequence length="61" mass="7145">MAKKALIEKAKRRSKFKVRAYNRCQICGRPRGYIRKFGLCRICFRYLAHDGVIPGVKKASW</sequence>
<evidence type="ECO:0000256" key="8">
    <source>
        <dbReference type="ARBA" id="ARBA00060857"/>
    </source>
</evidence>
<comment type="subunit">
    <text evidence="9">Part of the 30S ribosomal subunit. Contacts proteins S3 and S10.</text>
</comment>
<accession>A0A523S2G3</accession>
<evidence type="ECO:0000313" key="10">
    <source>
        <dbReference type="EMBL" id="TET12230.1"/>
    </source>
</evidence>
<dbReference type="FunFam" id="4.10.830.10:FF:000001">
    <property type="entry name" value="30S ribosomal protein S14 type Z"/>
    <property type="match status" value="1"/>
</dbReference>
<name>A0A523S2G3_UNCAE</name>
<dbReference type="GO" id="GO:0019843">
    <property type="term" value="F:rRNA binding"/>
    <property type="evidence" value="ECO:0007669"/>
    <property type="project" value="UniProtKB-UniRule"/>
</dbReference>
<dbReference type="PANTHER" id="PTHR19836:SF19">
    <property type="entry name" value="SMALL RIBOSOMAL SUBUNIT PROTEIN US14M"/>
    <property type="match status" value="1"/>
</dbReference>
<dbReference type="GO" id="GO:0015935">
    <property type="term" value="C:small ribosomal subunit"/>
    <property type="evidence" value="ECO:0007669"/>
    <property type="project" value="TreeGrafter"/>
</dbReference>
<dbReference type="InterPro" id="IPR043140">
    <property type="entry name" value="Ribosomal_uS14_sf"/>
</dbReference>
<dbReference type="InterPro" id="IPR018271">
    <property type="entry name" value="Ribosomal_uS14_CS"/>
</dbReference>
<dbReference type="NCBIfam" id="NF005974">
    <property type="entry name" value="PRK08061.1"/>
    <property type="match status" value="1"/>
</dbReference>
<dbReference type="HAMAP" id="MF_01364_B">
    <property type="entry name" value="Ribosomal_uS14_2_B"/>
    <property type="match status" value="1"/>
</dbReference>
<dbReference type="Pfam" id="PF00253">
    <property type="entry name" value="Ribosomal_S14"/>
    <property type="match status" value="1"/>
</dbReference>
<dbReference type="PROSITE" id="PS00527">
    <property type="entry name" value="RIBOSOMAL_S14"/>
    <property type="match status" value="1"/>
</dbReference>